<keyword evidence="3" id="KW-0132">Cell division</keyword>
<gene>
    <name evidence="3" type="ORF">FHU40_001706</name>
</gene>
<evidence type="ECO:0000256" key="2">
    <source>
        <dbReference type="SAM" id="Phobius"/>
    </source>
</evidence>
<dbReference type="EMBL" id="JACHWR010000001">
    <property type="protein sequence ID" value="MBB3041905.1"/>
    <property type="molecule type" value="Genomic_DNA"/>
</dbReference>
<reference evidence="3 4" key="1">
    <citation type="submission" date="2020-08" db="EMBL/GenBank/DDBJ databases">
        <title>Sequencing the genomes of 1000 actinobacteria strains.</title>
        <authorList>
            <person name="Klenk H.-P."/>
        </authorList>
    </citation>
    <scope>NUCLEOTIDE SEQUENCE [LARGE SCALE GENOMIC DNA]</scope>
    <source>
        <strain evidence="3 4">DSM 105498</strain>
    </source>
</reference>
<keyword evidence="4" id="KW-1185">Reference proteome</keyword>
<keyword evidence="2" id="KW-0472">Membrane</keyword>
<keyword evidence="3" id="KW-0131">Cell cycle</keyword>
<dbReference type="InterPro" id="IPR007060">
    <property type="entry name" value="FtsL/DivIC"/>
</dbReference>
<protein>
    <submittedName>
        <fullName evidence="3">Cell division protein FtsB</fullName>
    </submittedName>
</protein>
<organism evidence="3 4">
    <name type="scientific">Nocardioides soli</name>
    <dbReference type="NCBI Taxonomy" id="1036020"/>
    <lineage>
        <taxon>Bacteria</taxon>
        <taxon>Bacillati</taxon>
        <taxon>Actinomycetota</taxon>
        <taxon>Actinomycetes</taxon>
        <taxon>Propionibacteriales</taxon>
        <taxon>Nocardioidaceae</taxon>
        <taxon>Nocardioides</taxon>
    </lineage>
</organism>
<dbReference type="AlphaFoldDB" id="A0A7W4VU95"/>
<proteinExistence type="predicted"/>
<dbReference type="GO" id="GO:0051301">
    <property type="term" value="P:cell division"/>
    <property type="evidence" value="ECO:0007669"/>
    <property type="project" value="UniProtKB-KW"/>
</dbReference>
<sequence>MPSESRRTPARGVRPRGRTGPGRVSAPARSGARPGSDAPGAAVAGGLPGRRRPRLTGRAAVLVLVLSLLTISYASSLRAYLDQRAHIDDLKGKIALREAQIGDLEREQRRWKDPAYVRQQARDLNYVMPGETAYVVLDEDGEPVQSDATLSDPAAATPKAPKAWWSTAWRSVELAGNPPAPEKPPAKRIGKITDGGG</sequence>
<feature type="transmembrane region" description="Helical" evidence="2">
    <location>
        <begin position="59"/>
        <end position="81"/>
    </location>
</feature>
<name>A0A7W4VU95_9ACTN</name>
<evidence type="ECO:0000256" key="1">
    <source>
        <dbReference type="SAM" id="MobiDB-lite"/>
    </source>
</evidence>
<evidence type="ECO:0000313" key="4">
    <source>
        <dbReference type="Proteomes" id="UP000589626"/>
    </source>
</evidence>
<dbReference type="Pfam" id="PF04977">
    <property type="entry name" value="DivIC"/>
    <property type="match status" value="1"/>
</dbReference>
<keyword evidence="2" id="KW-1133">Transmembrane helix</keyword>
<dbReference type="RefSeq" id="WP_183591758.1">
    <property type="nucleotide sequence ID" value="NZ_JACHWR010000001.1"/>
</dbReference>
<accession>A0A7W4VU95</accession>
<keyword evidence="2" id="KW-0812">Transmembrane</keyword>
<comment type="caution">
    <text evidence="3">The sequence shown here is derived from an EMBL/GenBank/DDBJ whole genome shotgun (WGS) entry which is preliminary data.</text>
</comment>
<evidence type="ECO:0000313" key="3">
    <source>
        <dbReference type="EMBL" id="MBB3041905.1"/>
    </source>
</evidence>
<dbReference type="Proteomes" id="UP000589626">
    <property type="component" value="Unassembled WGS sequence"/>
</dbReference>
<feature type="region of interest" description="Disordered" evidence="1">
    <location>
        <begin position="1"/>
        <end position="50"/>
    </location>
</feature>
<feature type="region of interest" description="Disordered" evidence="1">
    <location>
        <begin position="174"/>
        <end position="197"/>
    </location>
</feature>